<organism evidence="2 3">
    <name type="scientific">Chryseomicrobium palamuruense</name>
    <dbReference type="NCBI Taxonomy" id="682973"/>
    <lineage>
        <taxon>Bacteria</taxon>
        <taxon>Bacillati</taxon>
        <taxon>Bacillota</taxon>
        <taxon>Bacilli</taxon>
        <taxon>Bacillales</taxon>
        <taxon>Caryophanaceae</taxon>
        <taxon>Chryseomicrobium</taxon>
    </lineage>
</organism>
<dbReference type="Proteomes" id="UP001595733">
    <property type="component" value="Unassembled WGS sequence"/>
</dbReference>
<protein>
    <submittedName>
        <fullName evidence="2">PP2C family serine/threonine-protein phosphatase</fullName>
        <ecNumber evidence="2">3.1.3.-</ecNumber>
    </submittedName>
</protein>
<dbReference type="PANTHER" id="PTHR35801">
    <property type="entry name" value="PHOSPHOSERINE PHOSPHATASE RSBX"/>
    <property type="match status" value="1"/>
</dbReference>
<comment type="caution">
    <text evidence="2">The sequence shown here is derived from an EMBL/GenBank/DDBJ whole genome shotgun (WGS) entry which is preliminary data.</text>
</comment>
<dbReference type="InterPro" id="IPR039248">
    <property type="entry name" value="Ptase_RsbX"/>
</dbReference>
<gene>
    <name evidence="2" type="ORF">ACFO0S_07225</name>
</gene>
<feature type="domain" description="PPM-type phosphatase" evidence="1">
    <location>
        <begin position="8"/>
        <end position="197"/>
    </location>
</feature>
<reference evidence="3" key="1">
    <citation type="journal article" date="2019" name="Int. J. Syst. Evol. Microbiol.">
        <title>The Global Catalogue of Microorganisms (GCM) 10K type strain sequencing project: providing services to taxonomists for standard genome sequencing and annotation.</title>
        <authorList>
            <consortium name="The Broad Institute Genomics Platform"/>
            <consortium name="The Broad Institute Genome Sequencing Center for Infectious Disease"/>
            <person name="Wu L."/>
            <person name="Ma J."/>
        </authorList>
    </citation>
    <scope>NUCLEOTIDE SEQUENCE [LARGE SCALE GENOMIC DNA]</scope>
    <source>
        <strain evidence="3">CCUG 50353</strain>
    </source>
</reference>
<dbReference type="EMBL" id="JBHSEF010000021">
    <property type="protein sequence ID" value="MFC4354834.1"/>
    <property type="molecule type" value="Genomic_DNA"/>
</dbReference>
<dbReference type="SUPFAM" id="SSF81606">
    <property type="entry name" value="PP2C-like"/>
    <property type="match status" value="1"/>
</dbReference>
<dbReference type="RefSeq" id="WP_378141107.1">
    <property type="nucleotide sequence ID" value="NZ_JBHSEF010000021.1"/>
</dbReference>
<dbReference type="InterPro" id="IPR001932">
    <property type="entry name" value="PPM-type_phosphatase-like_dom"/>
</dbReference>
<accession>A0ABV8UUV4</accession>
<keyword evidence="2" id="KW-0378">Hydrolase</keyword>
<keyword evidence="3" id="KW-1185">Reference proteome</keyword>
<dbReference type="PANTHER" id="PTHR35801:SF1">
    <property type="entry name" value="PHOSPHOSERINE PHOSPHATASE RSBX"/>
    <property type="match status" value="1"/>
</dbReference>
<dbReference type="SMART" id="SM00331">
    <property type="entry name" value="PP2C_SIG"/>
    <property type="match status" value="1"/>
</dbReference>
<sequence>MEEIHSSSIHVRVYNEAKNGNRLSGDTYYIAEHPEFFLCAIADGLGNGPVAKESADVIPEILTEYADESIDQLIQRCNEQMTYKRGAAVALVKIDYKQKTLSYSCVGNVKFYMYQKRFDKMVYPLPVMGYLSGRKQSLRTQTYPVYSGDVFLLHSDGVDIRNPKGLLKASSSADQLYHHVMKDMKFGDDATFIAATYHQSEE</sequence>
<proteinExistence type="predicted"/>
<dbReference type="Pfam" id="PF07228">
    <property type="entry name" value="SpoIIE"/>
    <property type="match status" value="1"/>
</dbReference>
<evidence type="ECO:0000313" key="3">
    <source>
        <dbReference type="Proteomes" id="UP001595733"/>
    </source>
</evidence>
<evidence type="ECO:0000259" key="1">
    <source>
        <dbReference type="SMART" id="SM00331"/>
    </source>
</evidence>
<dbReference type="InterPro" id="IPR036457">
    <property type="entry name" value="PPM-type-like_dom_sf"/>
</dbReference>
<evidence type="ECO:0000313" key="2">
    <source>
        <dbReference type="EMBL" id="MFC4354834.1"/>
    </source>
</evidence>
<dbReference type="GO" id="GO:0016787">
    <property type="term" value="F:hydrolase activity"/>
    <property type="evidence" value="ECO:0007669"/>
    <property type="project" value="UniProtKB-KW"/>
</dbReference>
<name>A0ABV8UUV4_9BACL</name>
<dbReference type="EC" id="3.1.3.-" evidence="2"/>
<dbReference type="Gene3D" id="3.60.40.10">
    <property type="entry name" value="PPM-type phosphatase domain"/>
    <property type="match status" value="1"/>
</dbReference>